<feature type="transmembrane region" description="Helical" evidence="1">
    <location>
        <begin position="351"/>
        <end position="371"/>
    </location>
</feature>
<keyword evidence="1" id="KW-0472">Membrane</keyword>
<keyword evidence="1" id="KW-0812">Transmembrane</keyword>
<proteinExistence type="predicted"/>
<dbReference type="AlphaFoldDB" id="A0AA88H062"/>
<protein>
    <submittedName>
        <fullName evidence="2">Uncharacterized protein</fullName>
    </submittedName>
</protein>
<feature type="transmembrane region" description="Helical" evidence="1">
    <location>
        <begin position="45"/>
        <end position="66"/>
    </location>
</feature>
<keyword evidence="3" id="KW-1185">Reference proteome</keyword>
<evidence type="ECO:0000256" key="1">
    <source>
        <dbReference type="SAM" id="Phobius"/>
    </source>
</evidence>
<gene>
    <name evidence="2" type="ORF">C9374_003588</name>
</gene>
<feature type="transmembrane region" description="Helical" evidence="1">
    <location>
        <begin position="190"/>
        <end position="211"/>
    </location>
</feature>
<keyword evidence="1" id="KW-1133">Transmembrane helix</keyword>
<name>A0AA88H062_NAELO</name>
<dbReference type="EMBL" id="PYSW02000001">
    <property type="protein sequence ID" value="KAG2393824.1"/>
    <property type="molecule type" value="Genomic_DNA"/>
</dbReference>
<reference evidence="2 3" key="1">
    <citation type="journal article" date="2018" name="BMC Genomics">
        <title>The genome of Naegleria lovaniensis, the basis for a comparative approach to unravel pathogenicity factors of the human pathogenic amoeba N. fowleri.</title>
        <authorList>
            <person name="Liechti N."/>
            <person name="Schurch N."/>
            <person name="Bruggmann R."/>
            <person name="Wittwer M."/>
        </authorList>
    </citation>
    <scope>NUCLEOTIDE SEQUENCE [LARGE SCALE GENOMIC DNA]</scope>
    <source>
        <strain evidence="2 3">ATCC 30569</strain>
    </source>
</reference>
<dbReference type="GeneID" id="68096043"/>
<dbReference type="RefSeq" id="XP_044555718.1">
    <property type="nucleotide sequence ID" value="XM_044693132.1"/>
</dbReference>
<accession>A0AA88H062</accession>
<dbReference type="Proteomes" id="UP000816034">
    <property type="component" value="Unassembled WGS sequence"/>
</dbReference>
<evidence type="ECO:0000313" key="3">
    <source>
        <dbReference type="Proteomes" id="UP000816034"/>
    </source>
</evidence>
<organism evidence="2 3">
    <name type="scientific">Naegleria lovaniensis</name>
    <name type="common">Amoeba</name>
    <dbReference type="NCBI Taxonomy" id="51637"/>
    <lineage>
        <taxon>Eukaryota</taxon>
        <taxon>Discoba</taxon>
        <taxon>Heterolobosea</taxon>
        <taxon>Tetramitia</taxon>
        <taxon>Eutetramitia</taxon>
        <taxon>Vahlkampfiidae</taxon>
        <taxon>Naegleria</taxon>
    </lineage>
</organism>
<feature type="transmembrane region" description="Helical" evidence="1">
    <location>
        <begin position="377"/>
        <end position="395"/>
    </location>
</feature>
<sequence length="511" mass="58996">MSRLISIIKSFLVSIPCFSGWANVNTQSLTASYLSSKSYSKIPRIFWTLLFFSLIVMNVLLVGLFLNLETSGILYYKAYDCKRNTDRSDDVILINQGSDYYYNLNVTLSNDKTVLLQSVIWKEFCKSSSEASAKSCLREHVGDGDMDDDFTCFAIESNVDRVFAEKKQTVDGKMEIQIRTELWSAFTSELAWIIPLGIAFVAFCVVCYVVYGFKYLDGRSRFSIDRFFKQVFPDPFRLNGEISTYRLEESPNLQVVLQDATERHKEVFLHLDKRSMAEHRSAEQQEESSTQMQEMALDLPNAYDHSGKEHPVFILLRSTAIQEHETLLYYERTSTDHMKKAKQTTLRNLKIWWFLTIAMCVFLLVVSLIFLFALQRILLAVFFWEIGIIAGVYLIHATLTTTIPIYNGLHYMITSSRVVIIELWTFGLGYRIYWIPHDKISSVWYGSIETDFPTNRVTLEDQKEGKLLADIMTAKEQSVEGVLLEYSTDVKTVIDLIEEQKQTHRAQFSIE</sequence>
<evidence type="ECO:0000313" key="2">
    <source>
        <dbReference type="EMBL" id="KAG2393824.1"/>
    </source>
</evidence>
<comment type="caution">
    <text evidence="2">The sequence shown here is derived from an EMBL/GenBank/DDBJ whole genome shotgun (WGS) entry which is preliminary data.</text>
</comment>